<keyword evidence="3" id="KW-1185">Reference proteome</keyword>
<dbReference type="EMBL" id="SOPW01000014">
    <property type="protein sequence ID" value="TFB15093.1"/>
    <property type="molecule type" value="Genomic_DNA"/>
</dbReference>
<dbReference type="SUPFAM" id="SSF52821">
    <property type="entry name" value="Rhodanese/Cell cycle control phosphatase"/>
    <property type="match status" value="1"/>
</dbReference>
<proteinExistence type="predicted"/>
<reference evidence="2 3" key="1">
    <citation type="submission" date="2019-03" db="EMBL/GenBank/DDBJ databases">
        <authorList>
            <person name="He R.-H."/>
        </authorList>
    </citation>
    <scope>NUCLEOTIDE SEQUENCE [LARGE SCALE GENOMIC DNA]</scope>
    <source>
        <strain evidence="3">SH 714</strain>
    </source>
</reference>
<dbReference type="PANTHER" id="PTHR43031:SF17">
    <property type="entry name" value="SULFURTRANSFERASE YTWF-RELATED"/>
    <property type="match status" value="1"/>
</dbReference>
<sequence>MPHREIQPNDVKNLLDNNENLSLIDVREEEEVAEGKIPGAKHIPLGEIHERLDEIDENTEHIMVCRSGGRSGKATDYLMTKGYKVKNMPGGMLEWEGPIEKK</sequence>
<evidence type="ECO:0000313" key="3">
    <source>
        <dbReference type="Proteomes" id="UP000297975"/>
    </source>
</evidence>
<dbReference type="SMART" id="SM00450">
    <property type="entry name" value="RHOD"/>
    <property type="match status" value="1"/>
</dbReference>
<dbReference type="PANTHER" id="PTHR43031">
    <property type="entry name" value="FAD-DEPENDENT OXIDOREDUCTASE"/>
    <property type="match status" value="1"/>
</dbReference>
<dbReference type="InterPro" id="IPR001763">
    <property type="entry name" value="Rhodanese-like_dom"/>
</dbReference>
<dbReference type="Proteomes" id="UP000297975">
    <property type="component" value="Unassembled WGS sequence"/>
</dbReference>
<dbReference type="CDD" id="cd00158">
    <property type="entry name" value="RHOD"/>
    <property type="match status" value="1"/>
</dbReference>
<evidence type="ECO:0000313" key="2">
    <source>
        <dbReference type="EMBL" id="TFB15093.1"/>
    </source>
</evidence>
<dbReference type="AlphaFoldDB" id="A0A4Y8IHQ8"/>
<dbReference type="PROSITE" id="PS50206">
    <property type="entry name" value="RHODANESE_3"/>
    <property type="match status" value="1"/>
</dbReference>
<dbReference type="Gene3D" id="3.40.250.10">
    <property type="entry name" value="Rhodanese-like domain"/>
    <property type="match status" value="1"/>
</dbReference>
<name>A0A4Y8IHQ8_9BACI</name>
<protein>
    <submittedName>
        <fullName evidence="2">Rhodanese-like domain-containing protein</fullName>
    </submittedName>
</protein>
<dbReference type="InterPro" id="IPR036873">
    <property type="entry name" value="Rhodanese-like_dom_sf"/>
</dbReference>
<dbReference type="Pfam" id="PF00581">
    <property type="entry name" value="Rhodanese"/>
    <property type="match status" value="1"/>
</dbReference>
<comment type="caution">
    <text evidence="2">The sequence shown here is derived from an EMBL/GenBank/DDBJ whole genome shotgun (WGS) entry which is preliminary data.</text>
</comment>
<dbReference type="InterPro" id="IPR050229">
    <property type="entry name" value="GlpE_sulfurtransferase"/>
</dbReference>
<organism evidence="2 3">
    <name type="scientific">Filobacillus milosensis</name>
    <dbReference type="NCBI Taxonomy" id="94137"/>
    <lineage>
        <taxon>Bacteria</taxon>
        <taxon>Bacillati</taxon>
        <taxon>Bacillota</taxon>
        <taxon>Bacilli</taxon>
        <taxon>Bacillales</taxon>
        <taxon>Bacillaceae</taxon>
        <taxon>Filobacillus</taxon>
    </lineage>
</organism>
<dbReference type="RefSeq" id="WP_134340836.1">
    <property type="nucleotide sequence ID" value="NZ_SOPW01000014.1"/>
</dbReference>
<gene>
    <name evidence="2" type="ORF">E3U55_12640</name>
</gene>
<evidence type="ECO:0000259" key="1">
    <source>
        <dbReference type="PROSITE" id="PS50206"/>
    </source>
</evidence>
<feature type="domain" description="Rhodanese" evidence="1">
    <location>
        <begin position="17"/>
        <end position="101"/>
    </location>
</feature>
<dbReference type="OrthoDB" id="9800872at2"/>
<accession>A0A4Y8IHQ8</accession>